<feature type="compositionally biased region" description="Low complexity" evidence="1">
    <location>
        <begin position="287"/>
        <end position="297"/>
    </location>
</feature>
<proteinExistence type="predicted"/>
<sequence>MEHAAASCDTAGIETMRAALGGRLSCREAFGSSCCLQMQALCDGNFENVAALCAALARNEGWSDASLQLYRQSAAGAGTHCTDGSWTARQVPKLICSRERRHGDRRLPRGFRWDLVWWYWCSRRHGECCGSRARQVVRDDCDSVYSNERLLKRNASNGIHVLQPALSLHVSAPAYLQLLADFECIMKTVKTLLPPEYLGRYATGKGRCRLNGDSSKRSPRSAKPLSYALLCPRCRHRSFEFAVQFQPGPVRKSLQLQQYPALAVTAVQQERRNTTPKVEQQKRKHSTASTATASAAHSKTETPSSAALPQHQQR</sequence>
<dbReference type="EMBL" id="JAFCMP010000174">
    <property type="protein sequence ID" value="KAG5184215.1"/>
    <property type="molecule type" value="Genomic_DNA"/>
</dbReference>
<feature type="region of interest" description="Disordered" evidence="1">
    <location>
        <begin position="268"/>
        <end position="314"/>
    </location>
</feature>
<gene>
    <name evidence="2" type="ORF">JKP88DRAFT_315392</name>
</gene>
<dbReference type="AlphaFoldDB" id="A0A835YZE3"/>
<accession>A0A835YZE3</accession>
<protein>
    <submittedName>
        <fullName evidence="2">Uncharacterized protein</fullName>
    </submittedName>
</protein>
<feature type="compositionally biased region" description="Polar residues" evidence="1">
    <location>
        <begin position="301"/>
        <end position="314"/>
    </location>
</feature>
<name>A0A835YZE3_9STRA</name>
<evidence type="ECO:0000313" key="3">
    <source>
        <dbReference type="Proteomes" id="UP000664859"/>
    </source>
</evidence>
<comment type="caution">
    <text evidence="2">The sequence shown here is derived from an EMBL/GenBank/DDBJ whole genome shotgun (WGS) entry which is preliminary data.</text>
</comment>
<reference evidence="2" key="1">
    <citation type="submission" date="2021-02" db="EMBL/GenBank/DDBJ databases">
        <title>First Annotated Genome of the Yellow-green Alga Tribonema minus.</title>
        <authorList>
            <person name="Mahan K.M."/>
        </authorList>
    </citation>
    <scope>NUCLEOTIDE SEQUENCE</scope>
    <source>
        <strain evidence="2">UTEX B ZZ1240</strain>
    </source>
</reference>
<evidence type="ECO:0000256" key="1">
    <source>
        <dbReference type="SAM" id="MobiDB-lite"/>
    </source>
</evidence>
<keyword evidence="3" id="KW-1185">Reference proteome</keyword>
<organism evidence="2 3">
    <name type="scientific">Tribonema minus</name>
    <dbReference type="NCBI Taxonomy" id="303371"/>
    <lineage>
        <taxon>Eukaryota</taxon>
        <taxon>Sar</taxon>
        <taxon>Stramenopiles</taxon>
        <taxon>Ochrophyta</taxon>
        <taxon>PX clade</taxon>
        <taxon>Xanthophyceae</taxon>
        <taxon>Tribonematales</taxon>
        <taxon>Tribonemataceae</taxon>
        <taxon>Tribonema</taxon>
    </lineage>
</organism>
<dbReference type="Proteomes" id="UP000664859">
    <property type="component" value="Unassembled WGS sequence"/>
</dbReference>
<evidence type="ECO:0000313" key="2">
    <source>
        <dbReference type="EMBL" id="KAG5184215.1"/>
    </source>
</evidence>